<dbReference type="Proteomes" id="UP001371305">
    <property type="component" value="Unassembled WGS sequence"/>
</dbReference>
<evidence type="ECO:0008006" key="4">
    <source>
        <dbReference type="Google" id="ProtNLM"/>
    </source>
</evidence>
<dbReference type="EMBL" id="JBBUKT010000005">
    <property type="protein sequence ID" value="MEK7951570.1"/>
    <property type="molecule type" value="Genomic_DNA"/>
</dbReference>
<feature type="transmembrane region" description="Helical" evidence="1">
    <location>
        <begin position="129"/>
        <end position="146"/>
    </location>
</feature>
<evidence type="ECO:0000313" key="2">
    <source>
        <dbReference type="EMBL" id="MEK7951570.1"/>
    </source>
</evidence>
<keyword evidence="1" id="KW-1133">Transmembrane helix</keyword>
<evidence type="ECO:0000256" key="1">
    <source>
        <dbReference type="SAM" id="Phobius"/>
    </source>
</evidence>
<protein>
    <recommendedName>
        <fullName evidence="4">DUF3592 domain-containing protein</fullName>
    </recommendedName>
</protein>
<keyword evidence="3" id="KW-1185">Reference proteome</keyword>
<gene>
    <name evidence="2" type="ORF">WKV53_13725</name>
</gene>
<reference evidence="2 3" key="1">
    <citation type="submission" date="2024-04" db="EMBL/GenBank/DDBJ databases">
        <title>Luteolibacter sp. isolated from soil.</title>
        <authorList>
            <person name="An J."/>
        </authorList>
    </citation>
    <scope>NUCLEOTIDE SEQUENCE [LARGE SCALE GENOMIC DNA]</scope>
    <source>
        <strain evidence="2 3">Y139</strain>
    </source>
</reference>
<dbReference type="RefSeq" id="WP_341405189.1">
    <property type="nucleotide sequence ID" value="NZ_JBBUKT010000005.1"/>
</dbReference>
<evidence type="ECO:0000313" key="3">
    <source>
        <dbReference type="Proteomes" id="UP001371305"/>
    </source>
</evidence>
<comment type="caution">
    <text evidence="2">The sequence shown here is derived from an EMBL/GenBank/DDBJ whole genome shotgun (WGS) entry which is preliminary data.</text>
</comment>
<sequence>MSKPTPHSVTFWAGIIVLVSLAALAVDSFFFSTNFRIPRSGTNPPAFAYLEGGVIHLDWETTPAPYTERTFKFLRTRIQDSPSPVSSDHLLPKYQKSNTYKYEGATPADRKAAQAAGIRTPKIKYTLSLPIWMIITLTVILWFFLYKKRARRLAKEEWELAQKEAAAS</sequence>
<feature type="transmembrane region" description="Helical" evidence="1">
    <location>
        <begin position="9"/>
        <end position="31"/>
    </location>
</feature>
<keyword evidence="1" id="KW-0812">Transmembrane</keyword>
<name>A0ABU9AY56_9BACT</name>
<organism evidence="2 3">
    <name type="scientific">Luteolibacter soli</name>
    <dbReference type="NCBI Taxonomy" id="3135280"/>
    <lineage>
        <taxon>Bacteria</taxon>
        <taxon>Pseudomonadati</taxon>
        <taxon>Verrucomicrobiota</taxon>
        <taxon>Verrucomicrobiia</taxon>
        <taxon>Verrucomicrobiales</taxon>
        <taxon>Verrucomicrobiaceae</taxon>
        <taxon>Luteolibacter</taxon>
    </lineage>
</organism>
<accession>A0ABU9AY56</accession>
<proteinExistence type="predicted"/>
<keyword evidence="1" id="KW-0472">Membrane</keyword>